<proteinExistence type="predicted"/>
<comment type="caution">
    <text evidence="3">The sequence shown here is derived from an EMBL/GenBank/DDBJ whole genome shotgun (WGS) entry which is preliminary data.</text>
</comment>
<keyword evidence="2" id="KW-0812">Transmembrane</keyword>
<keyword evidence="2" id="KW-0472">Membrane</keyword>
<sequence>MDSKPCGAPELRLPFLWPATNSAPRRGTDMEKKRITARSLAVLAGAGIAISGIGFTAIATAEESPHGFGSSDIPELVTGSAETGSSVGSKVVDTGSSVASEGLNLVFQLTGSGSSALESGSSTVPTLFDLLSSGSSAANSLSTNLLGHE</sequence>
<keyword evidence="2" id="KW-1133">Transmembrane helix</keyword>
<feature type="transmembrane region" description="Helical" evidence="2">
    <location>
        <begin position="40"/>
        <end position="61"/>
    </location>
</feature>
<dbReference type="Proteomes" id="UP000523447">
    <property type="component" value="Unassembled WGS sequence"/>
</dbReference>
<dbReference type="AlphaFoldDB" id="A0A7X6LZT3"/>
<protein>
    <submittedName>
        <fullName evidence="3">Uncharacterized protein</fullName>
    </submittedName>
</protein>
<evidence type="ECO:0000256" key="2">
    <source>
        <dbReference type="SAM" id="Phobius"/>
    </source>
</evidence>
<name>A0A7X6LZT3_9NOCA</name>
<evidence type="ECO:0000256" key="1">
    <source>
        <dbReference type="SAM" id="MobiDB-lite"/>
    </source>
</evidence>
<evidence type="ECO:0000313" key="3">
    <source>
        <dbReference type="EMBL" id="NKY87134.1"/>
    </source>
</evidence>
<dbReference type="RefSeq" id="WP_157171370.1">
    <property type="nucleotide sequence ID" value="NZ_CAWPHS010000007.1"/>
</dbReference>
<keyword evidence="4" id="KW-1185">Reference proteome</keyword>
<feature type="region of interest" description="Disordered" evidence="1">
    <location>
        <begin position="64"/>
        <end position="90"/>
    </location>
</feature>
<reference evidence="3 4" key="1">
    <citation type="submission" date="2020-04" db="EMBL/GenBank/DDBJ databases">
        <title>MicrobeNet Type strains.</title>
        <authorList>
            <person name="Nicholson A.C."/>
        </authorList>
    </citation>
    <scope>NUCLEOTIDE SEQUENCE [LARGE SCALE GENOMIC DNA]</scope>
    <source>
        <strain evidence="3 4">DSM 44445</strain>
    </source>
</reference>
<gene>
    <name evidence="3" type="ORF">HGA07_16010</name>
</gene>
<accession>A0A7X6LZT3</accession>
<feature type="compositionally biased region" description="Polar residues" evidence="1">
    <location>
        <begin position="80"/>
        <end position="90"/>
    </location>
</feature>
<dbReference type="EMBL" id="JAAXPE010000015">
    <property type="protein sequence ID" value="NKY87134.1"/>
    <property type="molecule type" value="Genomic_DNA"/>
</dbReference>
<evidence type="ECO:0000313" key="4">
    <source>
        <dbReference type="Proteomes" id="UP000523447"/>
    </source>
</evidence>
<organism evidence="3 4">
    <name type="scientific">Nocardia veterana</name>
    <dbReference type="NCBI Taxonomy" id="132249"/>
    <lineage>
        <taxon>Bacteria</taxon>
        <taxon>Bacillati</taxon>
        <taxon>Actinomycetota</taxon>
        <taxon>Actinomycetes</taxon>
        <taxon>Mycobacteriales</taxon>
        <taxon>Nocardiaceae</taxon>
        <taxon>Nocardia</taxon>
    </lineage>
</organism>